<keyword evidence="2" id="KW-0456">Lyase</keyword>
<evidence type="ECO:0000256" key="1">
    <source>
        <dbReference type="ARBA" id="ARBA00023016"/>
    </source>
</evidence>
<name>A0ABQ4N4M9_9BACL</name>
<comment type="caution">
    <text evidence="5">The sequence shown here is derived from an EMBL/GenBank/DDBJ whole genome shotgun (WGS) entry which is preliminary data.</text>
</comment>
<comment type="similarity">
    <text evidence="3">Belongs to the peptidase C56 family. HSP31-like subfamily.</text>
</comment>
<accession>A0ABQ4N4M9</accession>
<dbReference type="InterPro" id="IPR029062">
    <property type="entry name" value="Class_I_gatase-like"/>
</dbReference>
<dbReference type="Gene3D" id="3.40.50.880">
    <property type="match status" value="1"/>
</dbReference>
<dbReference type="RefSeq" id="WP_213528413.1">
    <property type="nucleotide sequence ID" value="NZ_BOVJ01000055.1"/>
</dbReference>
<evidence type="ECO:0000256" key="3">
    <source>
        <dbReference type="ARBA" id="ARBA00038493"/>
    </source>
</evidence>
<dbReference type="CDD" id="cd03141">
    <property type="entry name" value="GATase1_Hsp31_like"/>
    <property type="match status" value="1"/>
</dbReference>
<keyword evidence="6" id="KW-1185">Reference proteome</keyword>
<dbReference type="Pfam" id="PF01965">
    <property type="entry name" value="DJ-1_PfpI"/>
    <property type="match status" value="1"/>
</dbReference>
<dbReference type="PANTHER" id="PTHR48094:SF11">
    <property type="entry name" value="GLUTATHIONE-INDEPENDENT GLYOXALASE HSP31-RELATED"/>
    <property type="match status" value="1"/>
</dbReference>
<dbReference type="InterPro" id="IPR050325">
    <property type="entry name" value="Prot/Nucl_acid_deglycase"/>
</dbReference>
<evidence type="ECO:0000256" key="2">
    <source>
        <dbReference type="ARBA" id="ARBA00023239"/>
    </source>
</evidence>
<keyword evidence="1" id="KW-0346">Stress response</keyword>
<proteinExistence type="inferred from homology"/>
<dbReference type="EMBL" id="BOVJ01000055">
    <property type="protein sequence ID" value="GIQ63122.1"/>
    <property type="molecule type" value="Genomic_DNA"/>
</dbReference>
<protein>
    <recommendedName>
        <fullName evidence="4">DJ-1/PfpI domain-containing protein</fullName>
    </recommendedName>
</protein>
<evidence type="ECO:0000313" key="5">
    <source>
        <dbReference type="EMBL" id="GIQ63122.1"/>
    </source>
</evidence>
<dbReference type="Proteomes" id="UP000680304">
    <property type="component" value="Unassembled WGS sequence"/>
</dbReference>
<gene>
    <name evidence="5" type="ORF">PACILC2_16900</name>
</gene>
<dbReference type="SUPFAM" id="SSF52317">
    <property type="entry name" value="Class I glutamine amidotransferase-like"/>
    <property type="match status" value="1"/>
</dbReference>
<evidence type="ECO:0000259" key="4">
    <source>
        <dbReference type="Pfam" id="PF01965"/>
    </source>
</evidence>
<reference evidence="5 6" key="1">
    <citation type="submission" date="2021-04" db="EMBL/GenBank/DDBJ databases">
        <title>Draft genome sequence of Paenibacillus cisolokensis, LC2-13A.</title>
        <authorList>
            <person name="Uke A."/>
            <person name="Chhe C."/>
            <person name="Baramee S."/>
            <person name="Kosugi A."/>
        </authorList>
    </citation>
    <scope>NUCLEOTIDE SEQUENCE [LARGE SCALE GENOMIC DNA]</scope>
    <source>
        <strain evidence="5 6">LC2-13A</strain>
    </source>
</reference>
<dbReference type="PANTHER" id="PTHR48094">
    <property type="entry name" value="PROTEIN/NUCLEIC ACID DEGLYCASE DJ-1-RELATED"/>
    <property type="match status" value="1"/>
</dbReference>
<feature type="domain" description="DJ-1/PfpI" evidence="4">
    <location>
        <begin position="24"/>
        <end position="216"/>
    </location>
</feature>
<dbReference type="InterPro" id="IPR002818">
    <property type="entry name" value="DJ-1/PfpI"/>
</dbReference>
<evidence type="ECO:0000313" key="6">
    <source>
        <dbReference type="Proteomes" id="UP000680304"/>
    </source>
</evidence>
<organism evidence="5 6">
    <name type="scientific">Paenibacillus cisolokensis</name>
    <dbReference type="NCBI Taxonomy" id="1658519"/>
    <lineage>
        <taxon>Bacteria</taxon>
        <taxon>Bacillati</taxon>
        <taxon>Bacillota</taxon>
        <taxon>Bacilli</taxon>
        <taxon>Bacillales</taxon>
        <taxon>Paenibacillaceae</taxon>
        <taxon>Paenibacillus</taxon>
    </lineage>
</organism>
<sequence length="226" mass="24105">MSKKILMVVTSHSHIHEGKATGVWLSEFAEAYTGFNKQGWDVVVASPLGGKVPVDPASVSADSDDPSFAEAAKRLDNTMKLNDLAHESFDAIFLPGGHGAMYDLPADRELQSLLRDFYESGKLVAAVCHGPAALVGTFLSDGSPLVAGKRVNAFTDREEAETGLASHLPFLLESRLRELGAIFVAAPSWTSHYEADGNLITGQNPQSTVAVTNAVIDHLRRGGASF</sequence>